<keyword evidence="17 18" id="KW-0170">Cobalt</keyword>
<organism evidence="21 22">
    <name type="scientific">Heyndrickxia oleronia</name>
    <dbReference type="NCBI Taxonomy" id="38875"/>
    <lineage>
        <taxon>Bacteria</taxon>
        <taxon>Bacillati</taxon>
        <taxon>Bacillota</taxon>
        <taxon>Bacilli</taxon>
        <taxon>Bacillales</taxon>
        <taxon>Bacillaceae</taxon>
        <taxon>Heyndrickxia</taxon>
    </lineage>
</organism>
<dbReference type="RefSeq" id="WP_078110634.1">
    <property type="nucleotide sequence ID" value="NZ_CP065424.1"/>
</dbReference>
<dbReference type="GO" id="GO:0000166">
    <property type="term" value="F:nucleotide binding"/>
    <property type="evidence" value="ECO:0007669"/>
    <property type="project" value="UniProtKB-KW"/>
</dbReference>
<comment type="cofactor">
    <cofactor evidence="2 18">
        <name>NAD(+)</name>
        <dbReference type="ChEBI" id="CHEBI:57540"/>
    </cofactor>
</comment>
<comment type="subcellular location">
    <subcellularLocation>
        <location evidence="4 18">Cytoplasm</location>
    </subcellularLocation>
</comment>
<accession>A0A8E2I9M4</accession>
<proteinExistence type="inferred from homology"/>
<sequence>MEKVAIFTDSKSYEVFIGEDILDSLHMRLNKYSKVLLVTDETVNRLHLNTIINSIPERIDYEVYTTPSGEKAKTFKVYEDCISFALKVGIDRKSVILAFGGGAIGDLAGFVAATYMRGIAFIQIPTTILAHDSAVGGKVGINHPLGKNMVGAFYQPDIVIYNTNYLNTLPVRQIKSGFAEVVKHALIADVNFLNELMNHVQSIEEVISDKLPTYLKRGIEVKAKIVGLDERESGVRAYLNFGHTLGHALEAHAGFGNLTHGEGVMCGMVYALLLSKKLVGLDFDLDSFINWIERLGYQWKIPSSTQFDTIYELMKRDKKSVANKPVFVLLKSIGEPVLTAVDVPVLRETFYMMS</sequence>
<dbReference type="InterPro" id="IPR050071">
    <property type="entry name" value="Dehydroquinate_synthase"/>
</dbReference>
<dbReference type="FunFam" id="3.40.50.1970:FF:000007">
    <property type="entry name" value="Pentafunctional AROM polypeptide"/>
    <property type="match status" value="1"/>
</dbReference>
<dbReference type="NCBIfam" id="TIGR01357">
    <property type="entry name" value="aroB"/>
    <property type="match status" value="1"/>
</dbReference>
<name>A0A8E2I9M4_9BACI</name>
<evidence type="ECO:0000256" key="5">
    <source>
        <dbReference type="ARBA" id="ARBA00004661"/>
    </source>
</evidence>
<evidence type="ECO:0000256" key="18">
    <source>
        <dbReference type="HAMAP-Rule" id="MF_00110"/>
    </source>
</evidence>
<dbReference type="PIRSF" id="PIRSF001455">
    <property type="entry name" value="DHQ_synth"/>
    <property type="match status" value="1"/>
</dbReference>
<dbReference type="Proteomes" id="UP000189761">
    <property type="component" value="Unassembled WGS sequence"/>
</dbReference>
<feature type="binding site" evidence="18">
    <location>
        <position position="138"/>
    </location>
    <ligand>
        <name>NAD(+)</name>
        <dbReference type="ChEBI" id="CHEBI:57540"/>
    </ligand>
</feature>
<dbReference type="EMBL" id="MTLA01000192">
    <property type="protein sequence ID" value="OOP67453.1"/>
    <property type="molecule type" value="Genomic_DNA"/>
</dbReference>
<evidence type="ECO:0000256" key="12">
    <source>
        <dbReference type="ARBA" id="ARBA00022741"/>
    </source>
</evidence>
<comment type="cofactor">
    <cofactor evidence="3">
        <name>Zn(2+)</name>
        <dbReference type="ChEBI" id="CHEBI:29105"/>
    </cofactor>
</comment>
<evidence type="ECO:0000256" key="15">
    <source>
        <dbReference type="ARBA" id="ARBA00023141"/>
    </source>
</evidence>
<comment type="caution">
    <text evidence="18">Lacks conserved residue(s) required for the propagation of feature annotation.</text>
</comment>
<gene>
    <name evidence="18" type="primary">aroB</name>
    <name evidence="21" type="ORF">BWZ43_15530</name>
</gene>
<dbReference type="GO" id="GO:0005737">
    <property type="term" value="C:cytoplasm"/>
    <property type="evidence" value="ECO:0007669"/>
    <property type="project" value="UniProtKB-SubCell"/>
</dbReference>
<evidence type="ECO:0000256" key="8">
    <source>
        <dbReference type="ARBA" id="ARBA00017684"/>
    </source>
</evidence>
<evidence type="ECO:0000256" key="9">
    <source>
        <dbReference type="ARBA" id="ARBA00022490"/>
    </source>
</evidence>
<keyword evidence="14 18" id="KW-0520">NAD</keyword>
<evidence type="ECO:0000256" key="11">
    <source>
        <dbReference type="ARBA" id="ARBA00022723"/>
    </source>
</evidence>
<evidence type="ECO:0000256" key="2">
    <source>
        <dbReference type="ARBA" id="ARBA00001911"/>
    </source>
</evidence>
<dbReference type="Gene3D" id="3.40.50.1970">
    <property type="match status" value="1"/>
</dbReference>
<reference evidence="21 22" key="1">
    <citation type="submission" date="2017-01" db="EMBL/GenBank/DDBJ databases">
        <title>Draft genome sequence of Bacillus oleronius.</title>
        <authorList>
            <person name="Allam M."/>
        </authorList>
    </citation>
    <scope>NUCLEOTIDE SEQUENCE [LARGE SCALE GENOMIC DNA]</scope>
    <source>
        <strain evidence="21 22">DSM 9356</strain>
    </source>
</reference>
<evidence type="ECO:0000256" key="16">
    <source>
        <dbReference type="ARBA" id="ARBA00023239"/>
    </source>
</evidence>
<dbReference type="Pfam" id="PF24621">
    <property type="entry name" value="DHQS_C"/>
    <property type="match status" value="1"/>
</dbReference>
<dbReference type="InterPro" id="IPR030960">
    <property type="entry name" value="DHQS/DOIS_N"/>
</dbReference>
<feature type="binding site" evidence="18">
    <location>
        <position position="243"/>
    </location>
    <ligand>
        <name>Zn(2+)</name>
        <dbReference type="ChEBI" id="CHEBI:29105"/>
    </ligand>
</feature>
<evidence type="ECO:0000256" key="17">
    <source>
        <dbReference type="ARBA" id="ARBA00023285"/>
    </source>
</evidence>
<dbReference type="PANTHER" id="PTHR43622">
    <property type="entry name" value="3-DEHYDROQUINATE SYNTHASE"/>
    <property type="match status" value="1"/>
</dbReference>
<comment type="similarity">
    <text evidence="6 18">Belongs to the sugar phosphate cyclases superfamily. Dehydroquinate synthase family.</text>
</comment>
<dbReference type="CDD" id="cd08195">
    <property type="entry name" value="DHQS"/>
    <property type="match status" value="1"/>
</dbReference>
<keyword evidence="15 18" id="KW-0057">Aromatic amino acid biosynthesis</keyword>
<comment type="cofactor">
    <cofactor evidence="18">
        <name>Co(2+)</name>
        <dbReference type="ChEBI" id="CHEBI:48828"/>
    </cofactor>
    <cofactor evidence="18">
        <name>Zn(2+)</name>
        <dbReference type="ChEBI" id="CHEBI:29105"/>
    </cofactor>
    <text evidence="18">Binds 1 divalent metal cation per subunit. Can use either Co(2+) or Zn(2+).</text>
</comment>
<dbReference type="GO" id="GO:0003856">
    <property type="term" value="F:3-dehydroquinate synthase activity"/>
    <property type="evidence" value="ECO:0007669"/>
    <property type="project" value="UniProtKB-UniRule"/>
</dbReference>
<dbReference type="AlphaFoldDB" id="A0A8E2I9M4"/>
<dbReference type="Pfam" id="PF01761">
    <property type="entry name" value="DHQ_synthase"/>
    <property type="match status" value="1"/>
</dbReference>
<evidence type="ECO:0000256" key="1">
    <source>
        <dbReference type="ARBA" id="ARBA00001393"/>
    </source>
</evidence>
<keyword evidence="22" id="KW-1185">Reference proteome</keyword>
<feature type="binding site" evidence="18">
    <location>
        <begin position="102"/>
        <end position="106"/>
    </location>
    <ligand>
        <name>NAD(+)</name>
        <dbReference type="ChEBI" id="CHEBI:57540"/>
    </ligand>
</feature>
<keyword evidence="13 18" id="KW-0862">Zinc</keyword>
<dbReference type="Gene3D" id="1.20.1090.10">
    <property type="entry name" value="Dehydroquinate synthase-like - alpha domain"/>
    <property type="match status" value="1"/>
</dbReference>
<evidence type="ECO:0000256" key="13">
    <source>
        <dbReference type="ARBA" id="ARBA00022833"/>
    </source>
</evidence>
<feature type="binding site" evidence="18">
    <location>
        <position position="260"/>
    </location>
    <ligand>
        <name>Zn(2+)</name>
        <dbReference type="ChEBI" id="CHEBI:29105"/>
    </ligand>
</feature>
<comment type="pathway">
    <text evidence="5 18">Metabolic intermediate biosynthesis; chorismate biosynthesis; chorismate from D-erythrose 4-phosphate and phosphoenolpyruvate: step 2/7.</text>
</comment>
<dbReference type="UniPathway" id="UPA00053">
    <property type="reaction ID" value="UER00085"/>
</dbReference>
<evidence type="ECO:0000256" key="6">
    <source>
        <dbReference type="ARBA" id="ARBA00005412"/>
    </source>
</evidence>
<keyword evidence="12 18" id="KW-0547">Nucleotide-binding</keyword>
<evidence type="ECO:0000256" key="7">
    <source>
        <dbReference type="ARBA" id="ARBA00013031"/>
    </source>
</evidence>
<keyword evidence="10 18" id="KW-0028">Amino-acid biosynthesis</keyword>
<evidence type="ECO:0000313" key="21">
    <source>
        <dbReference type="EMBL" id="OOP67453.1"/>
    </source>
</evidence>
<keyword evidence="16 18" id="KW-0456">Lyase</keyword>
<evidence type="ECO:0000313" key="22">
    <source>
        <dbReference type="Proteomes" id="UP000189761"/>
    </source>
</evidence>
<dbReference type="EC" id="4.2.3.4" evidence="7 18"/>
<dbReference type="GO" id="GO:0008652">
    <property type="term" value="P:amino acid biosynthetic process"/>
    <property type="evidence" value="ECO:0007669"/>
    <property type="project" value="UniProtKB-KW"/>
</dbReference>
<evidence type="ECO:0000256" key="4">
    <source>
        <dbReference type="ARBA" id="ARBA00004496"/>
    </source>
</evidence>
<dbReference type="InterPro" id="IPR016037">
    <property type="entry name" value="DHQ_synth_AroB"/>
</dbReference>
<dbReference type="GO" id="GO:0009073">
    <property type="term" value="P:aromatic amino acid family biosynthetic process"/>
    <property type="evidence" value="ECO:0007669"/>
    <property type="project" value="UniProtKB-KW"/>
</dbReference>
<evidence type="ECO:0000256" key="3">
    <source>
        <dbReference type="ARBA" id="ARBA00001947"/>
    </source>
</evidence>
<dbReference type="SUPFAM" id="SSF56796">
    <property type="entry name" value="Dehydroquinate synthase-like"/>
    <property type="match status" value="1"/>
</dbReference>
<protein>
    <recommendedName>
        <fullName evidence="8 18">3-dehydroquinate synthase</fullName>
        <shortName evidence="18">DHQS</shortName>
        <ecNumber evidence="7 18">4.2.3.4</ecNumber>
    </recommendedName>
</protein>
<dbReference type="HAMAP" id="MF_00110">
    <property type="entry name" value="DHQ_synthase"/>
    <property type="match status" value="1"/>
</dbReference>
<dbReference type="InterPro" id="IPR030963">
    <property type="entry name" value="DHQ_synth_fam"/>
</dbReference>
<comment type="function">
    <text evidence="18">Catalyzes the conversion of 3-deoxy-D-arabino-heptulosonate 7-phosphate (DAHP) to dehydroquinate (DHQ).</text>
</comment>
<dbReference type="GO" id="GO:0009423">
    <property type="term" value="P:chorismate biosynthetic process"/>
    <property type="evidence" value="ECO:0007669"/>
    <property type="project" value="UniProtKB-UniRule"/>
</dbReference>
<evidence type="ECO:0000256" key="14">
    <source>
        <dbReference type="ARBA" id="ARBA00023027"/>
    </source>
</evidence>
<comment type="catalytic activity">
    <reaction evidence="1 18">
        <text>7-phospho-2-dehydro-3-deoxy-D-arabino-heptonate = 3-dehydroquinate + phosphate</text>
        <dbReference type="Rhea" id="RHEA:21968"/>
        <dbReference type="ChEBI" id="CHEBI:32364"/>
        <dbReference type="ChEBI" id="CHEBI:43474"/>
        <dbReference type="ChEBI" id="CHEBI:58394"/>
        <dbReference type="EC" id="4.2.3.4"/>
    </reaction>
</comment>
<dbReference type="GO" id="GO:0046872">
    <property type="term" value="F:metal ion binding"/>
    <property type="evidence" value="ECO:0007669"/>
    <property type="project" value="UniProtKB-KW"/>
</dbReference>
<evidence type="ECO:0000259" key="20">
    <source>
        <dbReference type="Pfam" id="PF24621"/>
    </source>
</evidence>
<feature type="domain" description="3-dehydroquinate synthase C-terminal" evidence="20">
    <location>
        <begin position="177"/>
        <end position="320"/>
    </location>
</feature>
<evidence type="ECO:0000259" key="19">
    <source>
        <dbReference type="Pfam" id="PF01761"/>
    </source>
</evidence>
<evidence type="ECO:0000256" key="10">
    <source>
        <dbReference type="ARBA" id="ARBA00022605"/>
    </source>
</evidence>
<dbReference type="InterPro" id="IPR056179">
    <property type="entry name" value="DHQS_C"/>
</dbReference>
<dbReference type="PANTHER" id="PTHR43622:SF7">
    <property type="entry name" value="3-DEHYDROQUINATE SYNTHASE, CHLOROPLASTIC"/>
    <property type="match status" value="1"/>
</dbReference>
<feature type="binding site" evidence="18">
    <location>
        <begin position="68"/>
        <end position="73"/>
    </location>
    <ligand>
        <name>NAD(+)</name>
        <dbReference type="ChEBI" id="CHEBI:57540"/>
    </ligand>
</feature>
<comment type="caution">
    <text evidence="21">The sequence shown here is derived from an EMBL/GenBank/DDBJ whole genome shotgun (WGS) entry which is preliminary data.</text>
</comment>
<keyword evidence="9 18" id="KW-0963">Cytoplasm</keyword>
<feature type="binding site" evidence="18">
    <location>
        <begin position="126"/>
        <end position="127"/>
    </location>
    <ligand>
        <name>NAD(+)</name>
        <dbReference type="ChEBI" id="CHEBI:57540"/>
    </ligand>
</feature>
<feature type="binding site" evidence="18">
    <location>
        <position position="180"/>
    </location>
    <ligand>
        <name>Zn(2+)</name>
        <dbReference type="ChEBI" id="CHEBI:29105"/>
    </ligand>
</feature>
<feature type="domain" description="3-dehydroquinate synthase N-terminal" evidence="19">
    <location>
        <begin position="65"/>
        <end position="175"/>
    </location>
</feature>
<keyword evidence="11 18" id="KW-0479">Metal-binding</keyword>
<feature type="binding site" evidence="18">
    <location>
        <position position="147"/>
    </location>
    <ligand>
        <name>NAD(+)</name>
        <dbReference type="ChEBI" id="CHEBI:57540"/>
    </ligand>
</feature>